<dbReference type="InterPro" id="IPR051634">
    <property type="entry name" value="Extended_Synaptotagmin"/>
</dbReference>
<name>A0A163E0T0_DIDRA</name>
<dbReference type="STRING" id="5454.A0A163E0T0"/>
<keyword evidence="4" id="KW-0479">Metal-binding</keyword>
<dbReference type="InterPro" id="IPR031468">
    <property type="entry name" value="SMP_LBD"/>
</dbReference>
<evidence type="ECO:0000256" key="10">
    <source>
        <dbReference type="ARBA" id="ARBA00023136"/>
    </source>
</evidence>
<dbReference type="AlphaFoldDB" id="A0A163E0T0"/>
<evidence type="ECO:0000256" key="9">
    <source>
        <dbReference type="ARBA" id="ARBA00023121"/>
    </source>
</evidence>
<comment type="catalytic activity">
    <reaction evidence="11">
        <text>[(1-&gt;4)-beta-D-glucosyl]n+m + reduced acceptor + O2 = 4-dehydro-beta-D-glucosyl-[(1-&gt;4)-beta-D-glucosyl]n-1 + [(1-&gt;4)-beta-D-glucosyl]m + acceptor + H2O.</text>
        <dbReference type="EC" id="1.14.99.56"/>
    </reaction>
</comment>
<keyword evidence="3" id="KW-0812">Transmembrane</keyword>
<dbReference type="GO" id="GO:0008810">
    <property type="term" value="F:cellulase activity"/>
    <property type="evidence" value="ECO:0007669"/>
    <property type="project" value="UniProtKB-UniRule"/>
</dbReference>
<keyword evidence="13" id="KW-1185">Reference proteome</keyword>
<keyword evidence="11" id="KW-0964">Secreted</keyword>
<dbReference type="GO" id="GO:0005576">
    <property type="term" value="C:extracellular region"/>
    <property type="evidence" value="ECO:0007669"/>
    <property type="project" value="UniProtKB-SubCell"/>
</dbReference>
<keyword evidence="9" id="KW-0446">Lipid-binding</keyword>
<dbReference type="Pfam" id="PF00168">
    <property type="entry name" value="C2"/>
    <property type="match status" value="2"/>
</dbReference>
<evidence type="ECO:0000256" key="5">
    <source>
        <dbReference type="ARBA" id="ARBA00022737"/>
    </source>
</evidence>
<dbReference type="EC" id="1.14.99.56" evidence="11"/>
<keyword evidence="11" id="KW-0136">Cellulose degradation</keyword>
<dbReference type="Proteomes" id="UP000076837">
    <property type="component" value="Unassembled WGS sequence"/>
</dbReference>
<dbReference type="GO" id="GO:0012505">
    <property type="term" value="C:endomembrane system"/>
    <property type="evidence" value="ECO:0007669"/>
    <property type="project" value="UniProtKB-ARBA"/>
</dbReference>
<dbReference type="GO" id="GO:0030245">
    <property type="term" value="P:cellulose catabolic process"/>
    <property type="evidence" value="ECO:0007669"/>
    <property type="project" value="UniProtKB-UniRule"/>
</dbReference>
<dbReference type="EMBL" id="JYNV01000195">
    <property type="protein sequence ID" value="KZM23447.1"/>
    <property type="molecule type" value="Genomic_DNA"/>
</dbReference>
<evidence type="ECO:0000256" key="3">
    <source>
        <dbReference type="ARBA" id="ARBA00022692"/>
    </source>
</evidence>
<evidence type="ECO:0000256" key="11">
    <source>
        <dbReference type="RuleBase" id="RU368122"/>
    </source>
</evidence>
<dbReference type="PANTHER" id="PTHR45761:SF1">
    <property type="entry name" value="EXTENDED SYNAPTOTAGMIN-LIKE PROTEIN 2, ISOFORM C"/>
    <property type="match status" value="1"/>
</dbReference>
<dbReference type="InterPro" id="IPR035892">
    <property type="entry name" value="C2_domain_sf"/>
</dbReference>
<dbReference type="GO" id="GO:0030248">
    <property type="term" value="F:cellulose binding"/>
    <property type="evidence" value="ECO:0007669"/>
    <property type="project" value="UniProtKB-UniRule"/>
</dbReference>
<organism evidence="12 13">
    <name type="scientific">Didymella rabiei</name>
    <name type="common">Chickpea ascochyta blight fungus</name>
    <name type="synonym">Mycosphaerella rabiei</name>
    <dbReference type="NCBI Taxonomy" id="5454"/>
    <lineage>
        <taxon>Eukaryota</taxon>
        <taxon>Fungi</taxon>
        <taxon>Dikarya</taxon>
        <taxon>Ascomycota</taxon>
        <taxon>Pezizomycotina</taxon>
        <taxon>Dothideomycetes</taxon>
        <taxon>Pleosporomycetidae</taxon>
        <taxon>Pleosporales</taxon>
        <taxon>Pleosporineae</taxon>
        <taxon>Didymellaceae</taxon>
        <taxon>Ascochyta</taxon>
    </lineage>
</organism>
<evidence type="ECO:0000256" key="8">
    <source>
        <dbReference type="ARBA" id="ARBA00023055"/>
    </source>
</evidence>
<dbReference type="CDD" id="cd21670">
    <property type="entry name" value="SMP_ESyt"/>
    <property type="match status" value="1"/>
</dbReference>
<sequence>MNNMSNLADTLTASGGTESAGFLNDIVEQLWPNINVAGCKMVKEIVEPILASTLPGPLANLRFTKLDLGPVPLRLSAVDVHKSTTGGIKLDMNVVWESKSDIELDGNMVPKIGIEHVHLKGRLSILLAPLTNVIPLIGAAQVAFINPPELSLDFTDAANIADLGIVSKTIRKTILGIIGGMAVLPNRFLVKLDNSNDYFKTYQPHLGVVRLTIERAIGISGPKKSGAKRLLAKIVKDVPDCYCKVNVGAEEEWRTSTKKNDHDPEWNETHDFLVADFEQIISLDVQDDDLGGDDDIGMGHISIKDILLGGGTKEIALQHKGEQTEARITVHAQFFNFVSEPQALSAEQSQGDGQLCGLATILVASALGLQGQRDELQPSVKVSWGSKEHRTAIKTYTPGTDIFNPSFDQAFRIPITRDMVNSPAPFRVSLLNKETEAGVVEIPFADVQNGQDLTVANAYDVGDGAYLINVLTLCSTELYIILSIRTSGTTMYVLGAFVAGLLSLAHTVSAHGYLKSIEVSGISYPAWQVGQDDYITPEPARYARRIKDNGPVPDFTTVNITCNQGGNIPSKGTIPVNAGDKVKLIWDQWGSSHSGPVMNYLADCGGSCANFKGDTGNPWVKFDQMAYDTTKSPPWGSDFLAKQGASWTVTIPSGLKPGEYLLRHEILGLHVAGTRMGAQFYPACVQIKVSGSGAKTLPSGVGLPGAYNPDDAGILVQLWQVNQGQRGYTAPGGPVKAI</sequence>
<comment type="caution">
    <text evidence="12">The sequence shown here is derived from an EMBL/GenBank/DDBJ whole genome shotgun (WGS) entry which is preliminary data.</text>
</comment>
<keyword evidence="8" id="KW-0445">Lipid transport</keyword>
<proteinExistence type="predicted"/>
<dbReference type="PANTHER" id="PTHR45761">
    <property type="entry name" value="EXTENDED SYNAPTOTAGMIN-LIKE PROTEIN 2, ISOFORM C"/>
    <property type="match status" value="1"/>
</dbReference>
<evidence type="ECO:0000256" key="6">
    <source>
        <dbReference type="ARBA" id="ARBA00022837"/>
    </source>
</evidence>
<evidence type="ECO:0000256" key="4">
    <source>
        <dbReference type="ARBA" id="ARBA00022723"/>
    </source>
</evidence>
<evidence type="ECO:0000256" key="2">
    <source>
        <dbReference type="ARBA" id="ARBA00022448"/>
    </source>
</evidence>
<keyword evidence="7" id="KW-1133">Transmembrane helix</keyword>
<protein>
    <recommendedName>
        <fullName evidence="11">AA9 family lytic polysaccharide monooxygenase</fullName>
        <ecNumber evidence="11">1.14.99.56</ecNumber>
    </recommendedName>
    <alternativeName>
        <fullName evidence="11">Endo-beta-1,4-glucanase</fullName>
    </alternativeName>
    <alternativeName>
        <fullName evidence="11">Glycosyl hydrolase 61 family protein</fullName>
    </alternativeName>
</protein>
<dbReference type="PROSITE" id="PS50004">
    <property type="entry name" value="C2"/>
    <property type="match status" value="1"/>
</dbReference>
<evidence type="ECO:0000256" key="7">
    <source>
        <dbReference type="ARBA" id="ARBA00022989"/>
    </source>
</evidence>
<dbReference type="OrthoDB" id="1029639at2759"/>
<dbReference type="GO" id="GO:0006869">
    <property type="term" value="P:lipid transport"/>
    <property type="evidence" value="ECO:0007669"/>
    <property type="project" value="UniProtKB-KW"/>
</dbReference>
<evidence type="ECO:0000313" key="12">
    <source>
        <dbReference type="EMBL" id="KZM23447.1"/>
    </source>
</evidence>
<comment type="domain">
    <text evidence="11">Has a modular structure: an endo-beta-1,4-glucanase catalytic module at the N-terminus, a linker rich in serines and threonines, and a C-terminal carbohydrate-binding module (CBM).</text>
</comment>
<evidence type="ECO:0000313" key="13">
    <source>
        <dbReference type="Proteomes" id="UP000076837"/>
    </source>
</evidence>
<dbReference type="SMART" id="SM00239">
    <property type="entry name" value="C2"/>
    <property type="match status" value="2"/>
</dbReference>
<dbReference type="InterPro" id="IPR039010">
    <property type="entry name" value="Synaptotagmin_SMP"/>
</dbReference>
<dbReference type="GO" id="GO:0008289">
    <property type="term" value="F:lipid binding"/>
    <property type="evidence" value="ECO:0007669"/>
    <property type="project" value="UniProtKB-KW"/>
</dbReference>
<keyword evidence="10" id="KW-0472">Membrane</keyword>
<dbReference type="InterPro" id="IPR005103">
    <property type="entry name" value="AA9_LPMO"/>
</dbReference>
<comment type="subcellular location">
    <subcellularLocation>
        <location evidence="1">Membrane</location>
    </subcellularLocation>
    <subcellularLocation>
        <location evidence="11">Secreted</location>
    </subcellularLocation>
</comment>
<dbReference type="CDD" id="cd21175">
    <property type="entry name" value="LPMO_AA9"/>
    <property type="match status" value="1"/>
</dbReference>
<keyword evidence="6" id="KW-0106">Calcium</keyword>
<keyword evidence="5" id="KW-0677">Repeat</keyword>
<comment type="function">
    <text evidence="11">Lytic polysaccharide monooxygenase (LMPO) that depolymerizes crystalline and amorphous polysaccharides via the oxidation of scissile alpha- or beta-(1-4)-glycosidic bonds, yielding C1 and/or C4 oxidation products. Catalysis by LPMOs requires the reduction of the active-site copper from Cu(II) to Cu(I) by a reducing agent and H(2)O(2) or O(2) as a cosubstrate.</text>
</comment>
<gene>
    <name evidence="12" type="ORF">ST47_g5389</name>
</gene>
<dbReference type="CDD" id="cd00030">
    <property type="entry name" value="C2"/>
    <property type="match status" value="1"/>
</dbReference>
<dbReference type="Pfam" id="PF17047">
    <property type="entry name" value="SMP_LBD"/>
    <property type="match status" value="1"/>
</dbReference>
<dbReference type="InterPro" id="IPR000008">
    <property type="entry name" value="C2_dom"/>
</dbReference>
<keyword evidence="11" id="KW-1015">Disulfide bond</keyword>
<accession>A0A163E0T0</accession>
<dbReference type="Gene3D" id="2.70.50.70">
    <property type="match status" value="1"/>
</dbReference>
<dbReference type="GO" id="GO:0016020">
    <property type="term" value="C:membrane"/>
    <property type="evidence" value="ECO:0007669"/>
    <property type="project" value="UniProtKB-SubCell"/>
</dbReference>
<dbReference type="GO" id="GO:0005737">
    <property type="term" value="C:cytoplasm"/>
    <property type="evidence" value="ECO:0007669"/>
    <property type="project" value="UniProtKB-ARBA"/>
</dbReference>
<dbReference type="PROSITE" id="PS51847">
    <property type="entry name" value="SMP"/>
    <property type="match status" value="1"/>
</dbReference>
<dbReference type="GO" id="GO:0046872">
    <property type="term" value="F:metal ion binding"/>
    <property type="evidence" value="ECO:0007669"/>
    <property type="project" value="UniProtKB-KW"/>
</dbReference>
<reference evidence="12 13" key="1">
    <citation type="journal article" date="2016" name="Sci. Rep.">
        <title>Draft genome sequencing and secretome analysis of fungal phytopathogen Ascochyta rabiei provides insight into the necrotrophic effector repertoire.</title>
        <authorList>
            <person name="Verma S."/>
            <person name="Gazara R.K."/>
            <person name="Nizam S."/>
            <person name="Parween S."/>
            <person name="Chattopadhyay D."/>
            <person name="Verma P.K."/>
        </authorList>
    </citation>
    <scope>NUCLEOTIDE SEQUENCE [LARGE SCALE GENOMIC DNA]</scope>
    <source>
        <strain evidence="12 13">ArDII</strain>
    </source>
</reference>
<dbReference type="Gene3D" id="2.60.40.150">
    <property type="entry name" value="C2 domain"/>
    <property type="match status" value="2"/>
</dbReference>
<keyword evidence="11" id="KW-0624">Polysaccharide degradation</keyword>
<keyword evidence="2" id="KW-0813">Transport</keyword>
<dbReference type="Pfam" id="PF03443">
    <property type="entry name" value="AA9"/>
    <property type="match status" value="1"/>
</dbReference>
<evidence type="ECO:0000256" key="1">
    <source>
        <dbReference type="ARBA" id="ARBA00004370"/>
    </source>
</evidence>
<dbReference type="SUPFAM" id="SSF49562">
    <property type="entry name" value="C2 domain (Calcium/lipid-binding domain, CaLB)"/>
    <property type="match status" value="2"/>
</dbReference>
<keyword evidence="11" id="KW-0119">Carbohydrate metabolism</keyword>